<dbReference type="InterPro" id="IPR051030">
    <property type="entry name" value="Vitamin_B12-ABC_binding"/>
</dbReference>
<name>A0A2S8SQ88_9BACT</name>
<dbReference type="Proteomes" id="UP000237684">
    <property type="component" value="Unassembled WGS sequence"/>
</dbReference>
<dbReference type="EMBL" id="NIGF01000017">
    <property type="protein sequence ID" value="PQV62961.1"/>
    <property type="molecule type" value="Genomic_DNA"/>
</dbReference>
<evidence type="ECO:0000313" key="3">
    <source>
        <dbReference type="Proteomes" id="UP000237684"/>
    </source>
</evidence>
<dbReference type="OrthoDB" id="9787772at2"/>
<evidence type="ECO:0000313" key="2">
    <source>
        <dbReference type="EMBL" id="PQV62961.1"/>
    </source>
</evidence>
<dbReference type="AlphaFoldDB" id="A0A2S8SQ88"/>
<organism evidence="2 3">
    <name type="scientific">Abditibacterium utsteinense</name>
    <dbReference type="NCBI Taxonomy" id="1960156"/>
    <lineage>
        <taxon>Bacteria</taxon>
        <taxon>Pseudomonadati</taxon>
        <taxon>Abditibacteriota</taxon>
        <taxon>Abditibacteriia</taxon>
        <taxon>Abditibacteriales</taxon>
        <taxon>Abditibacteriaceae</taxon>
        <taxon>Abditibacterium</taxon>
    </lineage>
</organism>
<gene>
    <name evidence="2" type="ORF">B1R32_1173</name>
</gene>
<proteinExistence type="predicted"/>
<dbReference type="Gene3D" id="3.40.50.1980">
    <property type="entry name" value="Nitrogenase molybdenum iron protein domain"/>
    <property type="match status" value="2"/>
</dbReference>
<dbReference type="Pfam" id="PF01497">
    <property type="entry name" value="Peripla_BP_2"/>
    <property type="match status" value="1"/>
</dbReference>
<feature type="domain" description="Fe/B12 periplasmic-binding" evidence="1">
    <location>
        <begin position="3"/>
        <end position="220"/>
    </location>
</feature>
<keyword evidence="3" id="KW-1185">Reference proteome</keyword>
<dbReference type="PANTHER" id="PTHR42860:SF1">
    <property type="entry name" value="VITAMIN B12-BINDING PROTEIN"/>
    <property type="match status" value="1"/>
</dbReference>
<sequence length="289" mass="31078">MKIASLIPSGTDIAVALGLQDSLVGISHCCDNPQTAQLPVLTRSIIDSNLAPAQIDADVSGAVSSGESLYQTNRKLLCELAPDLVLTQTICDVCAVNSQTARRDLPPNAKLLNLSAVSINGLWEDLRNVARATNTDAEEIIGELQLRLQKMKGAAEGKIKPRVLVLEWSDPPFLGGHWVPEMVEIAGGTHVLSGAMEPSRRAGWDEIRAAKPEIVILAPCGYDLEETIAQSREIEGELASVGAREIWATNATALFSRCTPATIRGVEVLAFIFCRIGEIEGEEAIKIKF</sequence>
<dbReference type="RefSeq" id="WP_123580772.1">
    <property type="nucleotide sequence ID" value="NZ_NIGF01000017.1"/>
</dbReference>
<protein>
    <submittedName>
        <fullName evidence="2">Iron complex transport system substrate-binding protein</fullName>
    </submittedName>
</protein>
<dbReference type="SUPFAM" id="SSF53807">
    <property type="entry name" value="Helical backbone' metal receptor"/>
    <property type="match status" value="1"/>
</dbReference>
<dbReference type="InterPro" id="IPR002491">
    <property type="entry name" value="ABC_transptr_periplasmic_BD"/>
</dbReference>
<accession>A0A2S8SQ88</accession>
<comment type="caution">
    <text evidence="2">The sequence shown here is derived from an EMBL/GenBank/DDBJ whole genome shotgun (WGS) entry which is preliminary data.</text>
</comment>
<dbReference type="InParanoid" id="A0A2S8SQ88"/>
<reference evidence="2 3" key="1">
    <citation type="journal article" date="2018" name="Syst. Appl. Microbiol.">
        <title>Abditibacterium utsteinense sp. nov., the first cultivated member of candidate phylum FBP, isolated from ice-free Antarctic soil samples.</title>
        <authorList>
            <person name="Tahon G."/>
            <person name="Tytgat B."/>
            <person name="Lebbe L."/>
            <person name="Carlier A."/>
            <person name="Willems A."/>
        </authorList>
    </citation>
    <scope>NUCLEOTIDE SEQUENCE [LARGE SCALE GENOMIC DNA]</scope>
    <source>
        <strain evidence="2 3">LMG 29911</strain>
    </source>
</reference>
<evidence type="ECO:0000259" key="1">
    <source>
        <dbReference type="Pfam" id="PF01497"/>
    </source>
</evidence>
<dbReference type="PANTHER" id="PTHR42860">
    <property type="entry name" value="VITAMIN B12-BINDING PROTEIN"/>
    <property type="match status" value="1"/>
</dbReference>